<accession>A0A6A6VKJ4</accession>
<feature type="signal peptide" evidence="1">
    <location>
        <begin position="1"/>
        <end position="21"/>
    </location>
</feature>
<protein>
    <recommendedName>
        <fullName evidence="4">Jacalin-type lectin domain-containing protein</fullName>
    </recommendedName>
</protein>
<dbReference type="OrthoDB" id="3758675at2759"/>
<evidence type="ECO:0000256" key="1">
    <source>
        <dbReference type="SAM" id="SignalP"/>
    </source>
</evidence>
<proteinExistence type="predicted"/>
<keyword evidence="1" id="KW-0732">Signal</keyword>
<dbReference type="EMBL" id="MU006562">
    <property type="protein sequence ID" value="KAF2751128.1"/>
    <property type="molecule type" value="Genomic_DNA"/>
</dbReference>
<dbReference type="AlphaFoldDB" id="A0A6A6VKJ4"/>
<feature type="chain" id="PRO_5025493934" description="Jacalin-type lectin domain-containing protein" evidence="1">
    <location>
        <begin position="22"/>
        <end position="392"/>
    </location>
</feature>
<evidence type="ECO:0008006" key="4">
    <source>
        <dbReference type="Google" id="ProtNLM"/>
    </source>
</evidence>
<name>A0A6A6VKJ4_9PLEO</name>
<organism evidence="2 3">
    <name type="scientific">Sporormia fimetaria CBS 119925</name>
    <dbReference type="NCBI Taxonomy" id="1340428"/>
    <lineage>
        <taxon>Eukaryota</taxon>
        <taxon>Fungi</taxon>
        <taxon>Dikarya</taxon>
        <taxon>Ascomycota</taxon>
        <taxon>Pezizomycotina</taxon>
        <taxon>Dothideomycetes</taxon>
        <taxon>Pleosporomycetidae</taxon>
        <taxon>Pleosporales</taxon>
        <taxon>Sporormiaceae</taxon>
        <taxon>Sporormia</taxon>
    </lineage>
</organism>
<evidence type="ECO:0000313" key="3">
    <source>
        <dbReference type="Proteomes" id="UP000799440"/>
    </source>
</evidence>
<gene>
    <name evidence="2" type="ORF">M011DRAFT_473642</name>
</gene>
<sequence>MLLSLKKLAFGALLIGGFCDAVSIPAEPVPNASLSVRSERCGWENAPFTGPRRVGADKGTLFCETRWEAGLTMTGVEAWASKKGVLAVQFFYSDGSSTPVFGKIGGDRHARLDWDPTTTGVEQVRSWGDGRAKMLGRLYMRLRNGDTLDVGKDIGGQDAFETQVHSGILMGVEGHSDDVVYKLGLRFLRSPVKKMRVGRITFDETPEELNKKMQGIQSVDVYSGSSQNSHSAPQKWKFATKQSVRNTKTWQNTATHGFGYTYTLEVSGQLLGIGASGSHALAYTYEDSKTTIGATEQAKELGSEVEIEVKPGETMYCAATAWFGQYDGKYNAHVELVLEDGFEWGFKNGGMMHQIAWSEVSTHCDDHPVPVGDVKIEDLVKGDRKRGVGFVA</sequence>
<dbReference type="Gene3D" id="2.170.15.10">
    <property type="entry name" value="Proaerolysin, chain A, domain 3"/>
    <property type="match status" value="1"/>
</dbReference>
<dbReference type="SUPFAM" id="SSF56973">
    <property type="entry name" value="Aerolisin/ETX pore-forming domain"/>
    <property type="match status" value="1"/>
</dbReference>
<evidence type="ECO:0000313" key="2">
    <source>
        <dbReference type="EMBL" id="KAF2751128.1"/>
    </source>
</evidence>
<dbReference type="Proteomes" id="UP000799440">
    <property type="component" value="Unassembled WGS sequence"/>
</dbReference>
<reference evidence="2" key="1">
    <citation type="journal article" date="2020" name="Stud. Mycol.">
        <title>101 Dothideomycetes genomes: a test case for predicting lifestyles and emergence of pathogens.</title>
        <authorList>
            <person name="Haridas S."/>
            <person name="Albert R."/>
            <person name="Binder M."/>
            <person name="Bloem J."/>
            <person name="Labutti K."/>
            <person name="Salamov A."/>
            <person name="Andreopoulos B."/>
            <person name="Baker S."/>
            <person name="Barry K."/>
            <person name="Bills G."/>
            <person name="Bluhm B."/>
            <person name="Cannon C."/>
            <person name="Castanera R."/>
            <person name="Culley D."/>
            <person name="Daum C."/>
            <person name="Ezra D."/>
            <person name="Gonzalez J."/>
            <person name="Henrissat B."/>
            <person name="Kuo A."/>
            <person name="Liang C."/>
            <person name="Lipzen A."/>
            <person name="Lutzoni F."/>
            <person name="Magnuson J."/>
            <person name="Mondo S."/>
            <person name="Nolan M."/>
            <person name="Ohm R."/>
            <person name="Pangilinan J."/>
            <person name="Park H.-J."/>
            <person name="Ramirez L."/>
            <person name="Alfaro M."/>
            <person name="Sun H."/>
            <person name="Tritt A."/>
            <person name="Yoshinaga Y."/>
            <person name="Zwiers L.-H."/>
            <person name="Turgeon B."/>
            <person name="Goodwin S."/>
            <person name="Spatafora J."/>
            <person name="Crous P."/>
            <person name="Grigoriev I."/>
        </authorList>
    </citation>
    <scope>NUCLEOTIDE SEQUENCE</scope>
    <source>
        <strain evidence="2">CBS 119925</strain>
    </source>
</reference>
<keyword evidence="3" id="KW-1185">Reference proteome</keyword>